<reference evidence="4" key="1">
    <citation type="submission" date="2014-11" db="EMBL/GenBank/DDBJ databases">
        <title>Genome sequencing of Roseivirga sp. D-25.</title>
        <authorList>
            <person name="Selvaratnam C."/>
            <person name="Thevarajoo S."/>
            <person name="Goh K.M."/>
            <person name="Eee R."/>
            <person name="Chan K.-G."/>
            <person name="Chong C.S."/>
        </authorList>
    </citation>
    <scope>NUCLEOTIDE SEQUENCE [LARGE SCALE GENOMIC DNA]</scope>
    <source>
        <strain evidence="4">D-25</strain>
    </source>
</reference>
<comment type="caution">
    <text evidence="3">The sequence shown here is derived from an EMBL/GenBank/DDBJ whole genome shotgun (WGS) entry which is preliminary data.</text>
</comment>
<keyword evidence="1" id="KW-0472">Membrane</keyword>
<dbReference type="GO" id="GO:0022857">
    <property type="term" value="F:transmembrane transporter activity"/>
    <property type="evidence" value="ECO:0007669"/>
    <property type="project" value="TreeGrafter"/>
</dbReference>
<dbReference type="Proteomes" id="UP000036908">
    <property type="component" value="Unassembled WGS sequence"/>
</dbReference>
<feature type="transmembrane region" description="Helical" evidence="1">
    <location>
        <begin position="16"/>
        <end position="39"/>
    </location>
</feature>
<dbReference type="PANTHER" id="PTHR30572:SF18">
    <property type="entry name" value="ABC-TYPE MACROLIDE FAMILY EXPORT SYSTEM PERMEASE COMPONENT 2"/>
    <property type="match status" value="1"/>
</dbReference>
<dbReference type="EMBL" id="JSVA01000015">
    <property type="protein sequence ID" value="KOF02203.1"/>
    <property type="molecule type" value="Genomic_DNA"/>
</dbReference>
<dbReference type="PATRIC" id="fig|1566026.4.peg.955"/>
<proteinExistence type="predicted"/>
<evidence type="ECO:0000256" key="1">
    <source>
        <dbReference type="SAM" id="Phobius"/>
    </source>
</evidence>
<sequence length="231" mass="26340">MKNFSYAFRVLLRNKFYSFLNIFGLAIGLAVAIIILLYVQSDMSFDKHHEKYDQIYRIESKFRIPPKDDEFALSSFVLAEMMKEEFPEIQNFTRFMGAGRQLFRIGDKNIYQDNLYFADSSVFSIFTHEFIEGNPKTALVEPSSIVLTQTAAKRIFGNGEAMGQVIETDNNNFKVTGIIKDLPDNVHLTFEGLISISTITSGNLYKQVNKKPISCGISLSILTSCFRKTMM</sequence>
<dbReference type="OrthoDB" id="5933722at2"/>
<dbReference type="RefSeq" id="WP_053224223.1">
    <property type="nucleotide sequence ID" value="NZ_JSVA01000015.1"/>
</dbReference>
<keyword evidence="1" id="KW-1133">Transmembrane helix</keyword>
<feature type="domain" description="MacB-like periplasmic core" evidence="2">
    <location>
        <begin position="18"/>
        <end position="183"/>
    </location>
</feature>
<protein>
    <recommendedName>
        <fullName evidence="2">MacB-like periplasmic core domain-containing protein</fullName>
    </recommendedName>
</protein>
<dbReference type="GO" id="GO:0005886">
    <property type="term" value="C:plasma membrane"/>
    <property type="evidence" value="ECO:0007669"/>
    <property type="project" value="TreeGrafter"/>
</dbReference>
<dbReference type="AlphaFoldDB" id="A0A0L8AIG1"/>
<accession>A0A0L8AIG1</accession>
<dbReference type="InterPro" id="IPR050250">
    <property type="entry name" value="Macrolide_Exporter_MacB"/>
</dbReference>
<dbReference type="Pfam" id="PF12704">
    <property type="entry name" value="MacB_PCD"/>
    <property type="match status" value="1"/>
</dbReference>
<evidence type="ECO:0000313" key="3">
    <source>
        <dbReference type="EMBL" id="KOF02203.1"/>
    </source>
</evidence>
<name>A0A0L8AIG1_9BACT</name>
<keyword evidence="1" id="KW-0812">Transmembrane</keyword>
<evidence type="ECO:0000259" key="2">
    <source>
        <dbReference type="Pfam" id="PF12704"/>
    </source>
</evidence>
<evidence type="ECO:0000313" key="4">
    <source>
        <dbReference type="Proteomes" id="UP000036908"/>
    </source>
</evidence>
<dbReference type="PANTHER" id="PTHR30572">
    <property type="entry name" value="MEMBRANE COMPONENT OF TRANSPORTER-RELATED"/>
    <property type="match status" value="1"/>
</dbReference>
<gene>
    <name evidence="3" type="ORF">OB69_13280</name>
</gene>
<organism evidence="3 4">
    <name type="scientific">Roseivirga seohaensis subsp. aquiponti</name>
    <dbReference type="NCBI Taxonomy" id="1566026"/>
    <lineage>
        <taxon>Bacteria</taxon>
        <taxon>Pseudomonadati</taxon>
        <taxon>Bacteroidota</taxon>
        <taxon>Cytophagia</taxon>
        <taxon>Cytophagales</taxon>
        <taxon>Roseivirgaceae</taxon>
        <taxon>Roseivirga</taxon>
    </lineage>
</organism>
<dbReference type="InterPro" id="IPR025857">
    <property type="entry name" value="MacB_PCD"/>
</dbReference>
<keyword evidence="4" id="KW-1185">Reference proteome</keyword>